<keyword evidence="2" id="KW-1185">Reference proteome</keyword>
<dbReference type="Proteomes" id="UP000659388">
    <property type="component" value="Unassembled WGS sequence"/>
</dbReference>
<dbReference type="AlphaFoldDB" id="A0A937K142"/>
<gene>
    <name evidence="1" type="ORF">JL102_08985</name>
</gene>
<accession>A0A937K142</accession>
<name>A0A937K142_9BACT</name>
<proteinExistence type="predicted"/>
<comment type="caution">
    <text evidence="1">The sequence shown here is derived from an EMBL/GenBank/DDBJ whole genome shotgun (WGS) entry which is preliminary data.</text>
</comment>
<protein>
    <submittedName>
        <fullName evidence="1">Uncharacterized protein</fullName>
    </submittedName>
</protein>
<organism evidence="1 2">
    <name type="scientific">Fulvivirga sediminis</name>
    <dbReference type="NCBI Taxonomy" id="2803949"/>
    <lineage>
        <taxon>Bacteria</taxon>
        <taxon>Pseudomonadati</taxon>
        <taxon>Bacteroidota</taxon>
        <taxon>Cytophagia</taxon>
        <taxon>Cytophagales</taxon>
        <taxon>Fulvivirgaceae</taxon>
        <taxon>Fulvivirga</taxon>
    </lineage>
</organism>
<evidence type="ECO:0000313" key="2">
    <source>
        <dbReference type="Proteomes" id="UP000659388"/>
    </source>
</evidence>
<reference evidence="1" key="1">
    <citation type="submission" date="2021-01" db="EMBL/GenBank/DDBJ databases">
        <title>Fulvivirga kasyanovii gen. nov., sp nov., a novel member of the phylum Bacteroidetes isolated from seawater in a mussel farm.</title>
        <authorList>
            <person name="Zhao L.-H."/>
            <person name="Wang Z.-J."/>
        </authorList>
    </citation>
    <scope>NUCLEOTIDE SEQUENCE</scope>
    <source>
        <strain evidence="1">2943</strain>
    </source>
</reference>
<dbReference type="RefSeq" id="WP_202244051.1">
    <property type="nucleotide sequence ID" value="NZ_JAESIY010000004.1"/>
</dbReference>
<dbReference type="EMBL" id="JAESIY010000004">
    <property type="protein sequence ID" value="MBL3656262.1"/>
    <property type="molecule type" value="Genomic_DNA"/>
</dbReference>
<evidence type="ECO:0000313" key="1">
    <source>
        <dbReference type="EMBL" id="MBL3656262.1"/>
    </source>
</evidence>
<sequence>MKNILVISYSQSGQLDSILDNFLLPFKGVNIERVKVKPQDDFPFPWTSPAFFDAMP</sequence>